<keyword evidence="6" id="KW-1185">Reference proteome</keyword>
<dbReference type="InterPro" id="IPR002818">
    <property type="entry name" value="DJ-1/PfpI"/>
</dbReference>
<dbReference type="SUPFAM" id="SSF52317">
    <property type="entry name" value="Class I glutamine amidotransferase-like"/>
    <property type="match status" value="1"/>
</dbReference>
<dbReference type="Gene3D" id="3.40.50.880">
    <property type="match status" value="1"/>
</dbReference>
<keyword evidence="2" id="KW-0456">Lyase</keyword>
<evidence type="ECO:0000256" key="3">
    <source>
        <dbReference type="ARBA" id="ARBA00038493"/>
    </source>
</evidence>
<evidence type="ECO:0000256" key="1">
    <source>
        <dbReference type="ARBA" id="ARBA00023016"/>
    </source>
</evidence>
<dbReference type="EMBL" id="VLKK01000001">
    <property type="protein sequence ID" value="TWH97748.1"/>
    <property type="molecule type" value="Genomic_DNA"/>
</dbReference>
<dbReference type="Pfam" id="PF01965">
    <property type="entry name" value="DJ-1_PfpI"/>
    <property type="match status" value="1"/>
</dbReference>
<sequence length="279" mass="31250">MTKRILHVVTNVSHYADPHESTGLWLSELTHAYDIFEAKGYEQRIVSPQGGPSPLEPRALKWPLIDASAKAWLNDPARMALLSQTARPDEIDPAQFDAIYFTGGHAVMWDFPDDTGLQELARAIWERGGIVSSVCHGYCGLLNIKLRNGTALVAGKRVTGFAWSEEVVADVARKVPYNAEKEMKRRDARYQKGDSAVYALFCGRWTLDYWTKSLLGQSHCEENRRYVAGSIDKGSIGDENETDFRCYTCARCYDHGCLSNRQEPARRRCRSGAMPGGRG</sequence>
<protein>
    <submittedName>
        <fullName evidence="5">DJ-1/PfpI family protein</fullName>
    </submittedName>
</protein>
<dbReference type="PANTHER" id="PTHR48094:SF11">
    <property type="entry name" value="GLUTATHIONE-INDEPENDENT GLYOXALASE HSP31-RELATED"/>
    <property type="match status" value="1"/>
</dbReference>
<feature type="domain" description="DJ-1/PfpI" evidence="4">
    <location>
        <begin position="27"/>
        <end position="161"/>
    </location>
</feature>
<evidence type="ECO:0000259" key="4">
    <source>
        <dbReference type="Pfam" id="PF01965"/>
    </source>
</evidence>
<proteinExistence type="inferred from homology"/>
<evidence type="ECO:0000256" key="2">
    <source>
        <dbReference type="ARBA" id="ARBA00023239"/>
    </source>
</evidence>
<accession>A0A562KQQ0</accession>
<dbReference type="AlphaFoldDB" id="A0A562KQQ0"/>
<dbReference type="Proteomes" id="UP000316624">
    <property type="component" value="Unassembled WGS sequence"/>
</dbReference>
<dbReference type="GO" id="GO:0019243">
    <property type="term" value="P:methylglyoxal catabolic process to D-lactate via S-lactoyl-glutathione"/>
    <property type="evidence" value="ECO:0007669"/>
    <property type="project" value="TreeGrafter"/>
</dbReference>
<dbReference type="InterPro" id="IPR029062">
    <property type="entry name" value="Class_I_gatase-like"/>
</dbReference>
<comment type="similarity">
    <text evidence="3">Belongs to the peptidase C56 family. HSP31-like subfamily.</text>
</comment>
<dbReference type="CDD" id="cd03141">
    <property type="entry name" value="GATase1_Hsp31_like"/>
    <property type="match status" value="1"/>
</dbReference>
<dbReference type="GO" id="GO:0019172">
    <property type="term" value="F:glyoxalase III activity"/>
    <property type="evidence" value="ECO:0007669"/>
    <property type="project" value="TreeGrafter"/>
</dbReference>
<dbReference type="PANTHER" id="PTHR48094">
    <property type="entry name" value="PROTEIN/NUCLEIC ACID DEGLYCASE DJ-1-RELATED"/>
    <property type="match status" value="1"/>
</dbReference>
<name>A0A562KQQ0_SPHWJ</name>
<keyword evidence="1" id="KW-0346">Stress response</keyword>
<dbReference type="GO" id="GO:0005737">
    <property type="term" value="C:cytoplasm"/>
    <property type="evidence" value="ECO:0007669"/>
    <property type="project" value="TreeGrafter"/>
</dbReference>
<reference evidence="5 6" key="1">
    <citation type="journal article" date="2015" name="Stand. Genomic Sci.">
        <title>Genomic Encyclopedia of Bacterial and Archaeal Type Strains, Phase III: the genomes of soil and plant-associated and newly described type strains.</title>
        <authorList>
            <person name="Whitman W.B."/>
            <person name="Woyke T."/>
            <person name="Klenk H.P."/>
            <person name="Zhou Y."/>
            <person name="Lilburn T.G."/>
            <person name="Beck B.J."/>
            <person name="De Vos P."/>
            <person name="Vandamme P."/>
            <person name="Eisen J.A."/>
            <person name="Garrity G."/>
            <person name="Hugenholtz P."/>
            <person name="Kyrpides N.C."/>
        </authorList>
    </citation>
    <scope>NUCLEOTIDE SEQUENCE [LARGE SCALE GENOMIC DNA]</scope>
    <source>
        <strain evidence="5 6">CGMCC 1.7748</strain>
    </source>
</reference>
<dbReference type="InterPro" id="IPR050325">
    <property type="entry name" value="Prot/Nucl_acid_deglycase"/>
</dbReference>
<dbReference type="RefSeq" id="WP_199739895.1">
    <property type="nucleotide sequence ID" value="NZ_JACIIY010000001.1"/>
</dbReference>
<comment type="caution">
    <text evidence="5">The sequence shown here is derived from an EMBL/GenBank/DDBJ whole genome shotgun (WGS) entry which is preliminary data.</text>
</comment>
<evidence type="ECO:0000313" key="5">
    <source>
        <dbReference type="EMBL" id="TWH97748.1"/>
    </source>
</evidence>
<organism evidence="5 6">
    <name type="scientific">Sphingobium wenxiniae (strain DSM 21828 / CGMCC 1.7748 / JZ-1)</name>
    <dbReference type="NCBI Taxonomy" id="595605"/>
    <lineage>
        <taxon>Bacteria</taxon>
        <taxon>Pseudomonadati</taxon>
        <taxon>Pseudomonadota</taxon>
        <taxon>Alphaproteobacteria</taxon>
        <taxon>Sphingomonadales</taxon>
        <taxon>Sphingomonadaceae</taxon>
        <taxon>Sphingobium</taxon>
    </lineage>
</organism>
<evidence type="ECO:0000313" key="6">
    <source>
        <dbReference type="Proteomes" id="UP000316624"/>
    </source>
</evidence>
<gene>
    <name evidence="5" type="ORF">IQ35_00348</name>
</gene>